<name>A0A6J6Q3F3_9ZZZZ</name>
<feature type="region of interest" description="Disordered" evidence="1">
    <location>
        <begin position="117"/>
        <end position="158"/>
    </location>
</feature>
<organism evidence="2">
    <name type="scientific">freshwater metagenome</name>
    <dbReference type="NCBI Taxonomy" id="449393"/>
    <lineage>
        <taxon>unclassified sequences</taxon>
        <taxon>metagenomes</taxon>
        <taxon>ecological metagenomes</taxon>
    </lineage>
</organism>
<dbReference type="AlphaFoldDB" id="A0A6J6Q3F3"/>
<feature type="compositionally biased region" description="Low complexity" evidence="1">
    <location>
        <begin position="148"/>
        <end position="158"/>
    </location>
</feature>
<accession>A0A6J6Q3F3</accession>
<proteinExistence type="predicted"/>
<sequence length="158" mass="17278">MSTPGGTLIVIVRRVRTRPSPAHSWQGCGIVLPNPWQVGQGRDVMTCPRKDRCTCWTSPRPLHITQGTASLFEAVPLPPQVAQPAAVSTVMSRVSPKTAAESVIWIRIIASWPRRARVRGPRCPPPPPKNASMMSPKSKPWEFPPPLLLSGSPPRSNI</sequence>
<dbReference type="EMBL" id="CAEZXZ010000080">
    <property type="protein sequence ID" value="CAB4703893.1"/>
    <property type="molecule type" value="Genomic_DNA"/>
</dbReference>
<evidence type="ECO:0000256" key="1">
    <source>
        <dbReference type="SAM" id="MobiDB-lite"/>
    </source>
</evidence>
<gene>
    <name evidence="2" type="ORF">UFOPK2625_00646</name>
</gene>
<reference evidence="2" key="1">
    <citation type="submission" date="2020-05" db="EMBL/GenBank/DDBJ databases">
        <authorList>
            <person name="Chiriac C."/>
            <person name="Salcher M."/>
            <person name="Ghai R."/>
            <person name="Kavagutti S V."/>
        </authorList>
    </citation>
    <scope>NUCLEOTIDE SEQUENCE</scope>
</reference>
<evidence type="ECO:0000313" key="2">
    <source>
        <dbReference type="EMBL" id="CAB4703893.1"/>
    </source>
</evidence>
<protein>
    <submittedName>
        <fullName evidence="2">Unannotated protein</fullName>
    </submittedName>
</protein>